<protein>
    <submittedName>
        <fullName evidence="1">Uncharacterized protein</fullName>
    </submittedName>
</protein>
<sequence length="60" mass="6871">MKLMVSYHYTKGNQNGFGNCPVSTTQEELTMELVRDVERQIKESNNNENVVILNIIKLDA</sequence>
<organism evidence="1">
    <name type="scientific">Klebsiella phage vB_Kpn2-P2</name>
    <dbReference type="NCBI Taxonomy" id="3230849"/>
    <lineage>
        <taxon>Viruses</taxon>
    </lineage>
</organism>
<gene>
    <name evidence="1" type="ORF">vBKpn2P2_23</name>
</gene>
<proteinExistence type="predicted"/>
<name>A0AAU8EFA8_9VIRU</name>
<evidence type="ECO:0000313" key="1">
    <source>
        <dbReference type="EMBL" id="XCG96871.1"/>
    </source>
</evidence>
<dbReference type="EMBL" id="PP848851">
    <property type="protein sequence ID" value="XCG96871.1"/>
    <property type="molecule type" value="Genomic_DNA"/>
</dbReference>
<reference evidence="1" key="1">
    <citation type="submission" date="2024-05" db="EMBL/GenBank/DDBJ databases">
        <authorList>
            <person name="Ferriol-Gonzalez C."/>
            <person name="Concha-Eloko R."/>
            <person name="Bernabeu-Gimeno M."/>
            <person name="Fernandez-Cuenca F."/>
            <person name="Canada-Garcia J.E."/>
            <person name="Garcia-Cobos S."/>
            <person name="Sanjuan R."/>
            <person name="Domingo-Calap P."/>
        </authorList>
    </citation>
    <scope>NUCLEOTIDE SEQUENCE</scope>
</reference>
<accession>A0AAU8EFA8</accession>